<dbReference type="GeneID" id="34343205"/>
<dbReference type="Pfam" id="PF12833">
    <property type="entry name" value="HTH_18"/>
    <property type="match status" value="1"/>
</dbReference>
<keyword evidence="1" id="KW-0805">Transcription regulation</keyword>
<organism evidence="3 4">
    <name type="scientific">Mycobacterium marinum</name>
    <dbReference type="NCBI Taxonomy" id="1781"/>
    <lineage>
        <taxon>Bacteria</taxon>
        <taxon>Bacillati</taxon>
        <taxon>Actinomycetota</taxon>
        <taxon>Actinomycetes</taxon>
        <taxon>Mycobacteriales</taxon>
        <taxon>Mycobacteriaceae</taxon>
        <taxon>Mycobacterium</taxon>
        <taxon>Mycobacterium ulcerans group</taxon>
    </lineage>
</organism>
<dbReference type="InterPro" id="IPR009057">
    <property type="entry name" value="Homeodomain-like_sf"/>
</dbReference>
<dbReference type="GO" id="GO:0050549">
    <property type="term" value="F:cyclohexyl-isocyanide hydratase activity"/>
    <property type="evidence" value="ECO:0007669"/>
    <property type="project" value="UniProtKB-EC"/>
</dbReference>
<dbReference type="InterPro" id="IPR029062">
    <property type="entry name" value="Class_I_gatase-like"/>
</dbReference>
<reference evidence="3 4" key="1">
    <citation type="journal article" date="2018" name="Sci. Rep.">
        <title>Extensive genomic diversity among Mycobacterium marinum strains revealed by whole genome sequencing.</title>
        <authorList>
            <person name="Das S."/>
            <person name="Pettersson B.M."/>
            <person name="Behra P.R."/>
            <person name="Mallick A."/>
            <person name="Cheramie M."/>
            <person name="Ramesh M."/>
            <person name="Shirreff L."/>
            <person name="DuCote T."/>
            <person name="Dasgupta S."/>
            <person name="Ennis D.G."/>
            <person name="Kirsebom L.A."/>
        </authorList>
    </citation>
    <scope>NUCLEOTIDE SEQUENCE [LARGE SCALE GENOMIC DNA]</scope>
    <source>
        <strain evidence="3 4">Davis1</strain>
    </source>
</reference>
<dbReference type="GO" id="GO:0043565">
    <property type="term" value="F:sequence-specific DNA binding"/>
    <property type="evidence" value="ECO:0007669"/>
    <property type="project" value="InterPro"/>
</dbReference>
<dbReference type="Gene3D" id="3.40.50.880">
    <property type="match status" value="1"/>
</dbReference>
<dbReference type="EC" id="4.2.1.103" evidence="3"/>
<proteinExistence type="predicted"/>
<keyword evidence="2" id="KW-0804">Transcription</keyword>
<dbReference type="AlphaFoldDB" id="A0A2Z5YFY7"/>
<dbReference type="CDD" id="cd03137">
    <property type="entry name" value="GATase1_AraC_1"/>
    <property type="match status" value="1"/>
</dbReference>
<dbReference type="PROSITE" id="PS01124">
    <property type="entry name" value="HTH_ARAC_FAMILY_2"/>
    <property type="match status" value="1"/>
</dbReference>
<dbReference type="Proteomes" id="UP000257451">
    <property type="component" value="Unassembled WGS sequence"/>
</dbReference>
<evidence type="ECO:0000256" key="2">
    <source>
        <dbReference type="ARBA" id="ARBA00023163"/>
    </source>
</evidence>
<evidence type="ECO:0000256" key="1">
    <source>
        <dbReference type="ARBA" id="ARBA00023015"/>
    </source>
</evidence>
<name>A0A2Z5YFY7_MYCMR</name>
<dbReference type="InterPro" id="IPR052158">
    <property type="entry name" value="INH-QAR"/>
</dbReference>
<keyword evidence="3" id="KW-0456">Lyase</keyword>
<gene>
    <name evidence="3" type="primary">inhA_1</name>
    <name evidence="3" type="ORF">DAVIS_03009</name>
</gene>
<dbReference type="Pfam" id="PF01965">
    <property type="entry name" value="DJ-1_PfpI"/>
    <property type="match status" value="1"/>
</dbReference>
<dbReference type="InterPro" id="IPR002818">
    <property type="entry name" value="DJ-1/PfpI"/>
</dbReference>
<dbReference type="PANTHER" id="PTHR43130:SF3">
    <property type="entry name" value="HTH-TYPE TRANSCRIPTIONAL REGULATOR RV1931C"/>
    <property type="match status" value="1"/>
</dbReference>
<dbReference type="SMART" id="SM00342">
    <property type="entry name" value="HTH_ARAC"/>
    <property type="match status" value="1"/>
</dbReference>
<evidence type="ECO:0000313" key="3">
    <source>
        <dbReference type="EMBL" id="RFZ40464.1"/>
    </source>
</evidence>
<dbReference type="SUPFAM" id="SSF52317">
    <property type="entry name" value="Class I glutamine amidotransferase-like"/>
    <property type="match status" value="1"/>
</dbReference>
<dbReference type="SUPFAM" id="SSF46689">
    <property type="entry name" value="Homeodomain-like"/>
    <property type="match status" value="2"/>
</dbReference>
<dbReference type="InterPro" id="IPR018060">
    <property type="entry name" value="HTH_AraC"/>
</dbReference>
<sequence length="316" mass="33871">MARKVVIVGFPGVQPLDVVGPFEVFAGASLLSEGGYDVALASIDERPVATGIGLEFMTTRLPDPSAPVDTVVLPGGGGVDAARDNVALMDWVKAAAGTARRVVTVCTGTFLAAEAGLLDGCRATTHWAFADRLAREFPAVDVDPDPIFIRSSPKVWTAAGVTAGIDLALALVEGDHGTEIAQTVARWLVLYLRRPGGQTQFAAPVWMPRAKRPSIRDVQEAIEAQPGGPHSIEELAHRAAMSPRHFTRVFTGEVGEAPGQYVERVRTEAARRQLEETEDTVVAIAARCGFGTAETMRRNFIRRVGISPDQYRKAFA</sequence>
<evidence type="ECO:0000313" key="4">
    <source>
        <dbReference type="Proteomes" id="UP000257451"/>
    </source>
</evidence>
<dbReference type="Gene3D" id="1.10.10.60">
    <property type="entry name" value="Homeodomain-like"/>
    <property type="match status" value="1"/>
</dbReference>
<dbReference type="RefSeq" id="WP_020725364.1">
    <property type="nucleotide sequence ID" value="NZ_BQLA01000219.1"/>
</dbReference>
<dbReference type="GO" id="GO:0003700">
    <property type="term" value="F:DNA-binding transcription factor activity"/>
    <property type="evidence" value="ECO:0007669"/>
    <property type="project" value="InterPro"/>
</dbReference>
<dbReference type="EMBL" id="PEDF01000089">
    <property type="protein sequence ID" value="RFZ40464.1"/>
    <property type="molecule type" value="Genomic_DNA"/>
</dbReference>
<comment type="caution">
    <text evidence="3">The sequence shown here is derived from an EMBL/GenBank/DDBJ whole genome shotgun (WGS) entry which is preliminary data.</text>
</comment>
<dbReference type="PANTHER" id="PTHR43130">
    <property type="entry name" value="ARAC-FAMILY TRANSCRIPTIONAL REGULATOR"/>
    <property type="match status" value="1"/>
</dbReference>
<accession>A0A2Z5YFY7</accession>
<protein>
    <submittedName>
        <fullName evidence="3">Isonitrile hydratase</fullName>
        <ecNumber evidence="3">4.2.1.103</ecNumber>
    </submittedName>
</protein>